<dbReference type="PANTHER" id="PTHR43441">
    <property type="entry name" value="RIBOSOMAL-PROTEIN-SERINE ACETYLTRANSFERASE"/>
    <property type="match status" value="1"/>
</dbReference>
<organism evidence="2 3">
    <name type="scientific">Limnochorda pilosa</name>
    <dbReference type="NCBI Taxonomy" id="1555112"/>
    <lineage>
        <taxon>Bacteria</taxon>
        <taxon>Bacillati</taxon>
        <taxon>Bacillota</taxon>
        <taxon>Limnochordia</taxon>
        <taxon>Limnochordales</taxon>
        <taxon>Limnochordaceae</taxon>
        <taxon>Limnochorda</taxon>
    </lineage>
</organism>
<name>A0A0K2SI65_LIMPI</name>
<dbReference type="InterPro" id="IPR051908">
    <property type="entry name" value="Ribosomal_N-acetyltransferase"/>
</dbReference>
<dbReference type="KEGG" id="lpil:LIP_0964"/>
<dbReference type="RefSeq" id="WP_158509553.1">
    <property type="nucleotide sequence ID" value="NZ_AP014924.1"/>
</dbReference>
<dbReference type="GO" id="GO:1990189">
    <property type="term" value="F:protein N-terminal-serine acetyltransferase activity"/>
    <property type="evidence" value="ECO:0007669"/>
    <property type="project" value="TreeGrafter"/>
</dbReference>
<evidence type="ECO:0000313" key="2">
    <source>
        <dbReference type="EMBL" id="BAS26821.1"/>
    </source>
</evidence>
<dbReference type="EMBL" id="AP014924">
    <property type="protein sequence ID" value="BAS26821.1"/>
    <property type="molecule type" value="Genomic_DNA"/>
</dbReference>
<dbReference type="GO" id="GO:0008999">
    <property type="term" value="F:protein-N-terminal-alanine acetyltransferase activity"/>
    <property type="evidence" value="ECO:0007669"/>
    <property type="project" value="TreeGrafter"/>
</dbReference>
<dbReference type="Pfam" id="PF13302">
    <property type="entry name" value="Acetyltransf_3"/>
    <property type="match status" value="1"/>
</dbReference>
<dbReference type="CDD" id="cd04301">
    <property type="entry name" value="NAT_SF"/>
    <property type="match status" value="1"/>
</dbReference>
<dbReference type="Gene3D" id="3.40.630.30">
    <property type="match status" value="1"/>
</dbReference>
<dbReference type="SUPFAM" id="SSF55729">
    <property type="entry name" value="Acyl-CoA N-acyltransferases (Nat)"/>
    <property type="match status" value="1"/>
</dbReference>
<feature type="domain" description="N-acetyltransferase" evidence="1">
    <location>
        <begin position="9"/>
        <end position="166"/>
    </location>
</feature>
<dbReference type="OrthoDB" id="9801656at2"/>
<protein>
    <submittedName>
        <fullName evidence="2">Acetyltransferase</fullName>
    </submittedName>
</protein>
<dbReference type="GO" id="GO:0005737">
    <property type="term" value="C:cytoplasm"/>
    <property type="evidence" value="ECO:0007669"/>
    <property type="project" value="TreeGrafter"/>
</dbReference>
<dbReference type="InterPro" id="IPR000182">
    <property type="entry name" value="GNAT_dom"/>
</dbReference>
<reference evidence="3" key="1">
    <citation type="submission" date="2015-07" db="EMBL/GenBank/DDBJ databases">
        <title>Complete genome sequence and phylogenetic analysis of Limnochorda pilosa.</title>
        <authorList>
            <person name="Watanabe M."/>
            <person name="Kojima H."/>
            <person name="Fukui M."/>
        </authorList>
    </citation>
    <scope>NUCLEOTIDE SEQUENCE [LARGE SCALE GENOMIC DNA]</scope>
    <source>
        <strain evidence="3">HC45</strain>
    </source>
</reference>
<sequence length="183" mass="20836">MFIQGDAGVHLRSWQTADAQWYIEARDEEVYRWTTERRELTVAETEAAIEAVNKGDNVFSFAIVETKSNEILGNISLVRDEDNAATGEAMYWLAASARGRGIATEALRLLCHWALAEEGFDRITLKTYANNVRSQRVAERVGFRPFQPSDQQGTESGVCWYQLTRKEAEIAKTMPNKRFQRTP</sequence>
<keyword evidence="2" id="KW-0808">Transferase</keyword>
<evidence type="ECO:0000259" key="1">
    <source>
        <dbReference type="PROSITE" id="PS51186"/>
    </source>
</evidence>
<dbReference type="InterPro" id="IPR016181">
    <property type="entry name" value="Acyl_CoA_acyltransferase"/>
</dbReference>
<reference evidence="3" key="2">
    <citation type="journal article" date="2016" name="Int. J. Syst. Evol. Microbiol.">
        <title>Complete genome sequence and cell structure of Limnochorda pilosa, a Gram-negative spore-former within the phylum Firmicutes.</title>
        <authorList>
            <person name="Watanabe M."/>
            <person name="Kojima H."/>
            <person name="Fukui M."/>
        </authorList>
    </citation>
    <scope>NUCLEOTIDE SEQUENCE [LARGE SCALE GENOMIC DNA]</scope>
    <source>
        <strain evidence="3">HC45</strain>
    </source>
</reference>
<dbReference type="Proteomes" id="UP000065807">
    <property type="component" value="Chromosome"/>
</dbReference>
<evidence type="ECO:0000313" key="3">
    <source>
        <dbReference type="Proteomes" id="UP000065807"/>
    </source>
</evidence>
<dbReference type="STRING" id="1555112.LIP_0964"/>
<accession>A0A0K2SI65</accession>
<dbReference type="PANTHER" id="PTHR43441:SF10">
    <property type="entry name" value="ACETYLTRANSFERASE"/>
    <property type="match status" value="1"/>
</dbReference>
<dbReference type="PROSITE" id="PS51186">
    <property type="entry name" value="GNAT"/>
    <property type="match status" value="1"/>
</dbReference>
<keyword evidence="3" id="KW-1185">Reference proteome</keyword>
<gene>
    <name evidence="2" type="ORF">LIP_0964</name>
</gene>
<dbReference type="AlphaFoldDB" id="A0A0K2SI65"/>
<proteinExistence type="predicted"/>